<proteinExistence type="predicted"/>
<name>A0A5C8M0L5_9GAMM</name>
<comment type="caution">
    <text evidence="1">The sequence shown here is derived from an EMBL/GenBank/DDBJ whole genome shotgun (WGS) entry which is preliminary data.</text>
</comment>
<gene>
    <name evidence="1" type="ORF">FU839_03920</name>
</gene>
<dbReference type="RefSeq" id="WP_147903300.1">
    <property type="nucleotide sequence ID" value="NZ_BAAAGC010000017.1"/>
</dbReference>
<organism evidence="1 2">
    <name type="scientific">Rheinheimera tangshanensis</name>
    <dbReference type="NCBI Taxonomy" id="400153"/>
    <lineage>
        <taxon>Bacteria</taxon>
        <taxon>Pseudomonadati</taxon>
        <taxon>Pseudomonadota</taxon>
        <taxon>Gammaproteobacteria</taxon>
        <taxon>Chromatiales</taxon>
        <taxon>Chromatiaceae</taxon>
        <taxon>Rheinheimera</taxon>
    </lineage>
</organism>
<keyword evidence="2" id="KW-1185">Reference proteome</keyword>
<reference evidence="1 2" key="1">
    <citation type="submission" date="2019-08" db="EMBL/GenBank/DDBJ databases">
        <title>Draft genome analysis of Rheinheimera tangshanensis isolated from the roots of fresh rice plants (Oryza sativa).</title>
        <authorList>
            <person name="Yu Q."/>
            <person name="Qi Y."/>
            <person name="Zhang H."/>
            <person name="Pu J."/>
        </authorList>
    </citation>
    <scope>NUCLEOTIDE SEQUENCE [LARGE SCALE GENOMIC DNA]</scope>
    <source>
        <strain evidence="1 2">JA3-B52</strain>
    </source>
</reference>
<dbReference type="Proteomes" id="UP000321814">
    <property type="component" value="Unassembled WGS sequence"/>
</dbReference>
<dbReference type="EMBL" id="VRLR01000002">
    <property type="protein sequence ID" value="TXK82044.1"/>
    <property type="molecule type" value="Genomic_DNA"/>
</dbReference>
<protein>
    <submittedName>
        <fullName evidence="1">Uncharacterized protein</fullName>
    </submittedName>
</protein>
<dbReference type="OrthoDB" id="6370527at2"/>
<dbReference type="AlphaFoldDB" id="A0A5C8M0L5"/>
<evidence type="ECO:0000313" key="2">
    <source>
        <dbReference type="Proteomes" id="UP000321814"/>
    </source>
</evidence>
<sequence length="156" mass="17519">MWISFRCKSVGSVDHFWVQFNKLVVTKELPETSSLDDIAGPDTDSNGVRDDVDGYILSLPVTPSQVARLQELAKYLQLAITVEPSTRQDSNEFAQKKALAQFCATTSFTDRKLARQYLQKIQAYTANTHERALRYNGYNHSRNGSVLTLPSPSDCN</sequence>
<evidence type="ECO:0000313" key="1">
    <source>
        <dbReference type="EMBL" id="TXK82044.1"/>
    </source>
</evidence>
<accession>A0A5C8M0L5</accession>